<evidence type="ECO:0000313" key="1">
    <source>
        <dbReference type="EMBL" id="KAH0917725.1"/>
    </source>
</evidence>
<keyword evidence="2" id="KW-1185">Reference proteome</keyword>
<protein>
    <submittedName>
        <fullName evidence="1">Uncharacterized protein</fullName>
    </submittedName>
</protein>
<comment type="caution">
    <text evidence="1">The sequence shown here is derived from an EMBL/GenBank/DDBJ whole genome shotgun (WGS) entry which is preliminary data.</text>
</comment>
<organism evidence="1 2">
    <name type="scientific">Brassica napus</name>
    <name type="common">Rape</name>
    <dbReference type="NCBI Taxonomy" id="3708"/>
    <lineage>
        <taxon>Eukaryota</taxon>
        <taxon>Viridiplantae</taxon>
        <taxon>Streptophyta</taxon>
        <taxon>Embryophyta</taxon>
        <taxon>Tracheophyta</taxon>
        <taxon>Spermatophyta</taxon>
        <taxon>Magnoliopsida</taxon>
        <taxon>eudicotyledons</taxon>
        <taxon>Gunneridae</taxon>
        <taxon>Pentapetalae</taxon>
        <taxon>rosids</taxon>
        <taxon>malvids</taxon>
        <taxon>Brassicales</taxon>
        <taxon>Brassicaceae</taxon>
        <taxon>Brassiceae</taxon>
        <taxon>Brassica</taxon>
    </lineage>
</organism>
<dbReference type="Proteomes" id="UP000824890">
    <property type="component" value="Unassembled WGS sequence"/>
</dbReference>
<evidence type="ECO:0000313" key="2">
    <source>
        <dbReference type="Proteomes" id="UP000824890"/>
    </source>
</evidence>
<sequence>MCKSLMTASPQGNNNCVTITKAQKLDLTLVNEAWTELFPGFDAHGSLSVSCFFRYNILFASRLSPYAQRVLVAGYQTFFVHVCIIPTLEKRKICCEALNRRSFSNI</sequence>
<accession>A0ABQ8CMV8</accession>
<name>A0ABQ8CMV8_BRANA</name>
<proteinExistence type="predicted"/>
<dbReference type="EMBL" id="JAGKQM010000007">
    <property type="protein sequence ID" value="KAH0917725.1"/>
    <property type="molecule type" value="Genomic_DNA"/>
</dbReference>
<gene>
    <name evidence="1" type="ORF">HID58_025385</name>
</gene>
<reference evidence="1 2" key="1">
    <citation type="submission" date="2021-05" db="EMBL/GenBank/DDBJ databases">
        <title>Genome Assembly of Synthetic Allotetraploid Brassica napus Reveals Homoeologous Exchanges between Subgenomes.</title>
        <authorList>
            <person name="Davis J.T."/>
        </authorList>
    </citation>
    <scope>NUCLEOTIDE SEQUENCE [LARGE SCALE GENOMIC DNA]</scope>
    <source>
        <strain evidence="2">cv. Da-Ae</strain>
        <tissue evidence="1">Seedling</tissue>
    </source>
</reference>